<comment type="caution">
    <text evidence="2">The sequence shown here is derived from an EMBL/GenBank/DDBJ whole genome shotgun (WGS) entry which is preliminary data.</text>
</comment>
<evidence type="ECO:0000313" key="3">
    <source>
        <dbReference type="Proteomes" id="UP001597512"/>
    </source>
</evidence>
<gene>
    <name evidence="2" type="ORF">ACFS25_05785</name>
</gene>
<evidence type="ECO:0000256" key="1">
    <source>
        <dbReference type="SAM" id="SignalP"/>
    </source>
</evidence>
<keyword evidence="1" id="KW-0732">Signal</keyword>
<name>A0ABW6AES4_9BACT</name>
<proteinExistence type="predicted"/>
<dbReference type="RefSeq" id="WP_381497494.1">
    <property type="nucleotide sequence ID" value="NZ_JBHUOM010000002.1"/>
</dbReference>
<organism evidence="2 3">
    <name type="scientific">Spirosoma flavum</name>
    <dbReference type="NCBI Taxonomy" id="2048557"/>
    <lineage>
        <taxon>Bacteria</taxon>
        <taxon>Pseudomonadati</taxon>
        <taxon>Bacteroidota</taxon>
        <taxon>Cytophagia</taxon>
        <taxon>Cytophagales</taxon>
        <taxon>Cytophagaceae</taxon>
        <taxon>Spirosoma</taxon>
    </lineage>
</organism>
<accession>A0ABW6AES4</accession>
<reference evidence="3" key="1">
    <citation type="journal article" date="2019" name="Int. J. Syst. Evol. Microbiol.">
        <title>The Global Catalogue of Microorganisms (GCM) 10K type strain sequencing project: providing services to taxonomists for standard genome sequencing and annotation.</title>
        <authorList>
            <consortium name="The Broad Institute Genomics Platform"/>
            <consortium name="The Broad Institute Genome Sequencing Center for Infectious Disease"/>
            <person name="Wu L."/>
            <person name="Ma J."/>
        </authorList>
    </citation>
    <scope>NUCLEOTIDE SEQUENCE [LARGE SCALE GENOMIC DNA]</scope>
    <source>
        <strain evidence="3">KCTC 52490</strain>
    </source>
</reference>
<keyword evidence="3" id="KW-1185">Reference proteome</keyword>
<evidence type="ECO:0000313" key="2">
    <source>
        <dbReference type="EMBL" id="MFD2933284.1"/>
    </source>
</evidence>
<dbReference type="EMBL" id="JBHUOM010000002">
    <property type="protein sequence ID" value="MFD2933284.1"/>
    <property type="molecule type" value="Genomic_DNA"/>
</dbReference>
<feature type="chain" id="PRO_5046205173" evidence="1">
    <location>
        <begin position="28"/>
        <end position="381"/>
    </location>
</feature>
<feature type="signal peptide" evidence="1">
    <location>
        <begin position="1"/>
        <end position="27"/>
    </location>
</feature>
<dbReference type="Proteomes" id="UP001597512">
    <property type="component" value="Unassembled WGS sequence"/>
</dbReference>
<sequence length="381" mass="43973">MANIFFISVRRLLPTTLLSLICLSSFAQTISLDTLLQPGNYQSTISYFIKKFPSYTHNLKENKYEFSKNGTLLKMYLDKQYYTFSMRSVDGIRVGNVLLNSKTRPDVVYKLETYNRDNIFKIIPEKRHYKIIYPLSLNNSAKIELIFISKKKEHSNPIIDYSPSNDFYREAKLVGIVASSIDYQLSTEKLAINCDCDLGKSDSLQKVGEKQKALANYIKIAGKYNKKQLLQCESFGKILQLSEELNNYDSQISALEHLLTLNGNGTQNGYYLLKLCELYFYKGNAKHVKRMKKLIMSNESSYATDKLAATFYWNIMQHIQNNEDIVSKREISDASLNFNLKVQPEKFKNLLKWLNKSEIDSAKKAYITSLLTNITQNEIKI</sequence>
<protein>
    <submittedName>
        <fullName evidence="2">Uncharacterized protein</fullName>
    </submittedName>
</protein>